<dbReference type="SUPFAM" id="SSF46955">
    <property type="entry name" value="Putative DNA-binding domain"/>
    <property type="match status" value="1"/>
</dbReference>
<accession>A0A024QI44</accession>
<dbReference type="EMBL" id="CCDP010000003">
    <property type="protein sequence ID" value="CDQ41902.1"/>
    <property type="molecule type" value="Genomic_DNA"/>
</dbReference>
<dbReference type="GO" id="GO:0006355">
    <property type="term" value="P:regulation of DNA-templated transcription"/>
    <property type="evidence" value="ECO:0007669"/>
    <property type="project" value="InterPro"/>
</dbReference>
<dbReference type="CDD" id="cd04761">
    <property type="entry name" value="HTH_MerR-SF"/>
    <property type="match status" value="1"/>
</dbReference>
<dbReference type="SMART" id="SM00422">
    <property type="entry name" value="HTH_MERR"/>
    <property type="match status" value="1"/>
</dbReference>
<protein>
    <submittedName>
        <fullName evidence="2">Zinc-responsive transcriptional regulator</fullName>
    </submittedName>
</protein>
<comment type="caution">
    <text evidence="2">The sequence shown here is derived from an EMBL/GenBank/DDBJ whole genome shotgun (WGS) entry which is preliminary data.</text>
</comment>
<feature type="domain" description="HTH merR-type" evidence="1">
    <location>
        <begin position="3"/>
        <end position="60"/>
    </location>
</feature>
<evidence type="ECO:0000313" key="2">
    <source>
        <dbReference type="EMBL" id="CDQ41902.1"/>
    </source>
</evidence>
<dbReference type="AlphaFoldDB" id="A0A024QI44"/>
<sequence>MKEYKLSQVAKMLNVHRDTILYWEENKMIPKPRRNPKNNYRTYNEKEIKLISDIRGVKIS</sequence>
<dbReference type="Proteomes" id="UP000028875">
    <property type="component" value="Unassembled WGS sequence"/>
</dbReference>
<name>A0A024QI44_9BACI</name>
<evidence type="ECO:0000259" key="1">
    <source>
        <dbReference type="PROSITE" id="PS50937"/>
    </source>
</evidence>
<dbReference type="InterPro" id="IPR000551">
    <property type="entry name" value="MerR-type_HTH_dom"/>
</dbReference>
<gene>
    <name evidence="2" type="ORF">BN990_04281</name>
</gene>
<dbReference type="PROSITE" id="PS50937">
    <property type="entry name" value="HTH_MERR_2"/>
    <property type="match status" value="1"/>
</dbReference>
<dbReference type="GO" id="GO:0003677">
    <property type="term" value="F:DNA binding"/>
    <property type="evidence" value="ECO:0007669"/>
    <property type="project" value="InterPro"/>
</dbReference>
<reference evidence="2 3" key="1">
    <citation type="submission" date="2014-03" db="EMBL/GenBank/DDBJ databases">
        <authorList>
            <person name="Urmite Genomes U."/>
        </authorList>
    </citation>
    <scope>NUCLEOTIDE SEQUENCE [LARGE SCALE GENOMIC DNA]</scope>
    <source>
        <strain evidence="2 3">Vm-5</strain>
    </source>
</reference>
<reference evidence="3" key="2">
    <citation type="submission" date="2014-05" db="EMBL/GenBank/DDBJ databases">
        <title>Draft genome sequence of Virgibacillus massiliensis Vm-5.</title>
        <authorList>
            <person name="Khelaifia S."/>
            <person name="Croce O."/>
            <person name="Lagier J.C."/>
            <person name="Raoult D."/>
        </authorList>
    </citation>
    <scope>NUCLEOTIDE SEQUENCE [LARGE SCALE GENOMIC DNA]</scope>
    <source>
        <strain evidence="3">Vm-5</strain>
    </source>
</reference>
<proteinExistence type="predicted"/>
<organism evidence="2 3">
    <name type="scientific">Virgibacillus massiliensis</name>
    <dbReference type="NCBI Taxonomy" id="1462526"/>
    <lineage>
        <taxon>Bacteria</taxon>
        <taxon>Bacillati</taxon>
        <taxon>Bacillota</taxon>
        <taxon>Bacilli</taxon>
        <taxon>Bacillales</taxon>
        <taxon>Bacillaceae</taxon>
        <taxon>Virgibacillus</taxon>
    </lineage>
</organism>
<dbReference type="Gene3D" id="1.10.1660.10">
    <property type="match status" value="1"/>
</dbReference>
<dbReference type="Pfam" id="PF13411">
    <property type="entry name" value="MerR_1"/>
    <property type="match status" value="1"/>
</dbReference>
<dbReference type="InterPro" id="IPR009061">
    <property type="entry name" value="DNA-bd_dom_put_sf"/>
</dbReference>
<keyword evidence="3" id="KW-1185">Reference proteome</keyword>
<dbReference type="STRING" id="1462526.BN990_04281"/>
<dbReference type="RefSeq" id="WP_038246903.1">
    <property type="nucleotide sequence ID" value="NZ_BNER01000008.1"/>
</dbReference>
<dbReference type="OrthoDB" id="9811174at2"/>
<evidence type="ECO:0000313" key="3">
    <source>
        <dbReference type="Proteomes" id="UP000028875"/>
    </source>
</evidence>